<keyword evidence="9" id="KW-0413">Isomerase</keyword>
<comment type="similarity">
    <text evidence="4">Belongs to the HisA/HisF family.</text>
</comment>
<dbReference type="FunFam" id="3.20.20.70:FF:000009">
    <property type="entry name" value="1-(5-phosphoribosyl)-5-[(5-phosphoribosylamino)methylideneamino] imidazole-4-carboxamide isomerase"/>
    <property type="match status" value="1"/>
</dbReference>
<dbReference type="InterPro" id="IPR006062">
    <property type="entry name" value="His_biosynth"/>
</dbReference>
<comment type="catalytic activity">
    <reaction evidence="1">
        <text>1-(5-phospho-beta-D-ribosyl)-5-[(5-phospho-beta-D-ribosylamino)methylideneamino]imidazole-4-carboxamide = 5-[(5-phospho-1-deoxy-D-ribulos-1-ylimino)methylamino]-1-(5-phospho-beta-D-ribosyl)imidazole-4-carboxamide</text>
        <dbReference type="Rhea" id="RHEA:15469"/>
        <dbReference type="ChEBI" id="CHEBI:58435"/>
        <dbReference type="ChEBI" id="CHEBI:58525"/>
        <dbReference type="EC" id="5.3.1.16"/>
    </reaction>
</comment>
<dbReference type="HAMAP" id="MF_01014">
    <property type="entry name" value="HisA"/>
    <property type="match status" value="1"/>
</dbReference>
<organism evidence="10">
    <name type="scientific">marine sediment metagenome</name>
    <dbReference type="NCBI Taxonomy" id="412755"/>
    <lineage>
        <taxon>unclassified sequences</taxon>
        <taxon>metagenomes</taxon>
        <taxon>ecological metagenomes</taxon>
    </lineage>
</organism>
<evidence type="ECO:0000256" key="3">
    <source>
        <dbReference type="ARBA" id="ARBA00005133"/>
    </source>
</evidence>
<evidence type="ECO:0000256" key="7">
    <source>
        <dbReference type="ARBA" id="ARBA00022605"/>
    </source>
</evidence>
<dbReference type="InterPro" id="IPR013785">
    <property type="entry name" value="Aldolase_TIM"/>
</dbReference>
<gene>
    <name evidence="10" type="ORF">S01H1_49102</name>
</gene>
<dbReference type="NCBIfam" id="NF010112">
    <property type="entry name" value="PRK13585.1"/>
    <property type="match status" value="1"/>
</dbReference>
<evidence type="ECO:0000256" key="4">
    <source>
        <dbReference type="ARBA" id="ARBA00009667"/>
    </source>
</evidence>
<sequence length="245" mass="26466">NRGRTTIEIIPAIDLRHGRCVRLYQGDYEAETVFSDDPLEVALEWQSLGVPRLHIVDLDGAASGEPGNLDIIKEIASAILVPTQLGGGIRQLETIEQLLKAGIERVILGTVAVEEPNLVKEACRKFAESIIVGVDAREGYIAIHGWKQQTELNVIEFAKSMTQLGVKRFIYTDISRDGTLTEPNFAAIAELVTAIGCPVIAAGGISSLNHLRMLKQLGVEGAIVGKALYTGDINLKQAIAAVNQM</sequence>
<keyword evidence="7" id="KW-0028">Amino-acid biosynthesis</keyword>
<evidence type="ECO:0000256" key="5">
    <source>
        <dbReference type="ARBA" id="ARBA00012550"/>
    </source>
</evidence>
<dbReference type="PANTHER" id="PTHR43090">
    <property type="entry name" value="1-(5-PHOSPHORIBOSYL)-5-[(5-PHOSPHORIBOSYLAMINO)METHYLIDENEAMINO] IMIDAZOLE-4-CARBOXAMIDE ISOMERASE"/>
    <property type="match status" value="1"/>
</dbReference>
<dbReference type="EMBL" id="BARS01031559">
    <property type="protein sequence ID" value="GAG19530.1"/>
    <property type="molecule type" value="Genomic_DNA"/>
</dbReference>
<name>X0VMT7_9ZZZZ</name>
<dbReference type="GO" id="GO:0000105">
    <property type="term" value="P:L-histidine biosynthetic process"/>
    <property type="evidence" value="ECO:0007669"/>
    <property type="project" value="UniProtKB-UniPathway"/>
</dbReference>
<evidence type="ECO:0000256" key="9">
    <source>
        <dbReference type="ARBA" id="ARBA00023235"/>
    </source>
</evidence>
<keyword evidence="6" id="KW-0963">Cytoplasm</keyword>
<dbReference type="CDD" id="cd04732">
    <property type="entry name" value="HisA"/>
    <property type="match status" value="1"/>
</dbReference>
<dbReference type="UniPathway" id="UPA00031">
    <property type="reaction ID" value="UER00009"/>
</dbReference>
<dbReference type="GO" id="GO:0000162">
    <property type="term" value="P:L-tryptophan biosynthetic process"/>
    <property type="evidence" value="ECO:0007669"/>
    <property type="project" value="TreeGrafter"/>
</dbReference>
<reference evidence="10" key="1">
    <citation type="journal article" date="2014" name="Front. Microbiol.">
        <title>High frequency of phylogenetically diverse reductive dehalogenase-homologous genes in deep subseafloor sedimentary metagenomes.</title>
        <authorList>
            <person name="Kawai M."/>
            <person name="Futagami T."/>
            <person name="Toyoda A."/>
            <person name="Takaki Y."/>
            <person name="Nishi S."/>
            <person name="Hori S."/>
            <person name="Arai W."/>
            <person name="Tsubouchi T."/>
            <person name="Morono Y."/>
            <person name="Uchiyama I."/>
            <person name="Ito T."/>
            <person name="Fujiyama A."/>
            <person name="Inagaki F."/>
            <person name="Takami H."/>
        </authorList>
    </citation>
    <scope>NUCLEOTIDE SEQUENCE</scope>
    <source>
        <strain evidence="10">Expedition CK06-06</strain>
    </source>
</reference>
<dbReference type="Pfam" id="PF00977">
    <property type="entry name" value="His_biosynth"/>
    <property type="match status" value="1"/>
</dbReference>
<proteinExistence type="inferred from homology"/>
<dbReference type="InterPro" id="IPR044524">
    <property type="entry name" value="Isoase_HisA-like"/>
</dbReference>
<evidence type="ECO:0000256" key="8">
    <source>
        <dbReference type="ARBA" id="ARBA00023102"/>
    </source>
</evidence>
<dbReference type="EC" id="5.3.1.16" evidence="5"/>
<dbReference type="SUPFAM" id="SSF51366">
    <property type="entry name" value="Ribulose-phoshate binding barrel"/>
    <property type="match status" value="1"/>
</dbReference>
<dbReference type="GO" id="GO:0005737">
    <property type="term" value="C:cytoplasm"/>
    <property type="evidence" value="ECO:0007669"/>
    <property type="project" value="UniProtKB-SubCell"/>
</dbReference>
<comment type="caution">
    <text evidence="10">The sequence shown here is derived from an EMBL/GenBank/DDBJ whole genome shotgun (WGS) entry which is preliminary data.</text>
</comment>
<evidence type="ECO:0000313" key="10">
    <source>
        <dbReference type="EMBL" id="GAG19530.1"/>
    </source>
</evidence>
<dbReference type="AlphaFoldDB" id="X0VMT7"/>
<evidence type="ECO:0000256" key="6">
    <source>
        <dbReference type="ARBA" id="ARBA00022490"/>
    </source>
</evidence>
<evidence type="ECO:0000256" key="1">
    <source>
        <dbReference type="ARBA" id="ARBA00000901"/>
    </source>
</evidence>
<accession>X0VMT7</accession>
<evidence type="ECO:0000256" key="2">
    <source>
        <dbReference type="ARBA" id="ARBA00004496"/>
    </source>
</evidence>
<dbReference type="InterPro" id="IPR023016">
    <property type="entry name" value="HisA/PriA"/>
</dbReference>
<dbReference type="GO" id="GO:0003949">
    <property type="term" value="F:1-(5-phosphoribosyl)-5-[(5-phosphoribosylamino)methylideneamino]imidazole-4-carboxamide isomerase activity"/>
    <property type="evidence" value="ECO:0007669"/>
    <property type="project" value="UniProtKB-EC"/>
</dbReference>
<dbReference type="InterPro" id="IPR011060">
    <property type="entry name" value="RibuloseP-bd_barrel"/>
</dbReference>
<keyword evidence="8" id="KW-0368">Histidine biosynthesis</keyword>
<dbReference type="Gene3D" id="3.20.20.70">
    <property type="entry name" value="Aldolase class I"/>
    <property type="match status" value="1"/>
</dbReference>
<dbReference type="PANTHER" id="PTHR43090:SF2">
    <property type="entry name" value="1-(5-PHOSPHORIBOSYL)-5-[(5-PHOSPHORIBOSYLAMINO)METHYLIDENEAMINO] IMIDAZOLE-4-CARBOXAMIDE ISOMERASE"/>
    <property type="match status" value="1"/>
</dbReference>
<feature type="non-terminal residue" evidence="10">
    <location>
        <position position="1"/>
    </location>
</feature>
<dbReference type="NCBIfam" id="TIGR00007">
    <property type="entry name" value="1-(5-phosphoribosyl)-5-[(5-phosphoribosylamino)methylideneamino]imidazole-4-carboxamide isomerase"/>
    <property type="match status" value="1"/>
</dbReference>
<dbReference type="InterPro" id="IPR006063">
    <property type="entry name" value="HisA_bact_arch"/>
</dbReference>
<comment type="pathway">
    <text evidence="3">Amino-acid biosynthesis; L-histidine biosynthesis; L-histidine from 5-phospho-alpha-D-ribose 1-diphosphate: step 4/9.</text>
</comment>
<comment type="subcellular location">
    <subcellularLocation>
        <location evidence="2">Cytoplasm</location>
    </subcellularLocation>
</comment>
<protein>
    <recommendedName>
        <fullName evidence="5">1-(5-phosphoribosyl)-5-[(5-phosphoribosylamino)methylideneamino]imidazole-4-carboxamideisomerase</fullName>
        <ecNumber evidence="5">5.3.1.16</ecNumber>
    </recommendedName>
</protein>